<organism evidence="13 14">
    <name type="scientific">Caballeronia concitans</name>
    <dbReference type="NCBI Taxonomy" id="1777133"/>
    <lineage>
        <taxon>Bacteria</taxon>
        <taxon>Pseudomonadati</taxon>
        <taxon>Pseudomonadota</taxon>
        <taxon>Betaproteobacteria</taxon>
        <taxon>Burkholderiales</taxon>
        <taxon>Burkholderiaceae</taxon>
        <taxon>Caballeronia</taxon>
    </lineage>
</organism>
<feature type="compositionally biased region" description="Polar residues" evidence="11">
    <location>
        <begin position="1"/>
        <end position="12"/>
    </location>
</feature>
<dbReference type="PRINTS" id="PR01183">
    <property type="entry name" value="RIBORDTASEM1"/>
</dbReference>
<comment type="similarity">
    <text evidence="1 10">Belongs to the ribonucleoside diphosphate reductase large chain family.</text>
</comment>
<dbReference type="PROSITE" id="PS51161">
    <property type="entry name" value="ATP_CONE"/>
    <property type="match status" value="2"/>
</dbReference>
<evidence type="ECO:0000256" key="3">
    <source>
        <dbReference type="ARBA" id="ARBA00022741"/>
    </source>
</evidence>
<comment type="function">
    <text evidence="7 10">Provides the precursors necessary for DNA synthesis. Catalyzes the biosynthesis of deoxyribonucleotides from the corresponding ribonucleotides.</text>
</comment>
<dbReference type="GO" id="GO:0004748">
    <property type="term" value="F:ribonucleoside-diphosphate reductase activity, thioredoxin disulfide as acceptor"/>
    <property type="evidence" value="ECO:0007669"/>
    <property type="project" value="UniProtKB-EC"/>
</dbReference>
<dbReference type="NCBIfam" id="TIGR02506">
    <property type="entry name" value="NrdE_NrdA"/>
    <property type="match status" value="1"/>
</dbReference>
<evidence type="ECO:0000313" key="13">
    <source>
        <dbReference type="EMBL" id="SAL39191.1"/>
    </source>
</evidence>
<sequence length="997" mass="109372">MQTTENATTSFEGASAQPAGGAQVPGAPALAPNTTFADYKVIRRNGSVVSFEPSKISIAVTKAFIAVNGGQGAASARVREQVEQLTQAVVRALVRSRPHGGTFHIEDIQDQVELALMRGGEHNVARAYVLYREKRTQQRSQERSAGQNAQSHDGGVINVTDNGVTRPLDLEALKALIVSACANLGDAVSADPIVAETVKNLYDGVPMAQVYDSAILAARTMIEKDPAYSQVTSRILLHTIRREILEEEVTQAEMGERYTEYFPQFIKRGVEAGLLDEKLQQFDLKRLGAALDANRDLQFGYLGLQTLYDRYFLHVDGTRIELPQAFFMRVAMGLSLNEIDREARAIEFYNVLSSFDFMSSTPTLFNSGTHRSQLSSCYLTTVADDLDGIYEALKENALLSKFAGGLGNDWTRVRALGSHIKGTNGKSQGVVPFLKVVNDTAVAVNQGGKRKGAVCAYLETWHLDIEEFLELRKNTGDDRRRTHDMNTANWIPDLFMKRVHEGGDWTLFSPATCPDLHDLFGAEFEKAYVAYEEKAARGEIKLFKKVPAAQLWRKMLGMLFETGHPWITFKDPCNVRSPQQHVGVVHSSNLCTEITLNTSDTEIAVCNLGSVNLVAHLTKQADGTLALDHAKLKRTISVAMRMLDNVIDINYYAVAKARNSNLKHRPVGMGIMGFQDCLHLLRTPYASQEAVEFADRSMEAVCYYAYYASTELAEERGRYATYRGSLWDRGILPQDTLKLLAEARGGYVEVDTSETMDWSALRSRIAAHGMRNSNCVAIAPTATISNIIGVSACIEPTFQNLYVKSNLSGEFTVVNDYLVRDLKARGLWDEVMVSDLKYFDGTLSRIDRIPADLRAIYATAFEVDPKWLVEAASRRQKWIDQAQSLNIYMAGASGKKLDEVYKLAWLRGLKTTYYLRTMAATHVEKSTVAHGALNAVPSSGDGGASSSGANGGFGASSASAAGGGFNAAQVAAAPEADGPVCMMRPGDPGFDECEACQ</sequence>
<feature type="region of interest" description="Disordered" evidence="11">
    <location>
        <begin position="1"/>
        <end position="27"/>
    </location>
</feature>
<dbReference type="UniPathway" id="UPA00326"/>
<dbReference type="PANTHER" id="PTHR11573">
    <property type="entry name" value="RIBONUCLEOSIDE-DIPHOSPHATE REDUCTASE LARGE CHAIN"/>
    <property type="match status" value="1"/>
</dbReference>
<keyword evidence="14" id="KW-1185">Reference proteome</keyword>
<evidence type="ECO:0000313" key="14">
    <source>
        <dbReference type="Proteomes" id="UP000198263"/>
    </source>
</evidence>
<dbReference type="InterPro" id="IPR039718">
    <property type="entry name" value="Rrm1"/>
</dbReference>
<dbReference type="GO" id="GO:0005971">
    <property type="term" value="C:ribonucleoside-diphosphate reductase complex"/>
    <property type="evidence" value="ECO:0007669"/>
    <property type="project" value="TreeGrafter"/>
</dbReference>
<dbReference type="CDD" id="cd01679">
    <property type="entry name" value="RNR_I"/>
    <property type="match status" value="1"/>
</dbReference>
<evidence type="ECO:0000259" key="12">
    <source>
        <dbReference type="PROSITE" id="PS51161"/>
    </source>
</evidence>
<evidence type="ECO:0000256" key="8">
    <source>
        <dbReference type="ARBA" id="ARBA00047754"/>
    </source>
</evidence>
<feature type="domain" description="ATP-cone" evidence="12">
    <location>
        <begin position="157"/>
        <end position="246"/>
    </location>
</feature>
<feature type="compositionally biased region" description="Low complexity" evidence="11">
    <location>
        <begin position="13"/>
        <end position="27"/>
    </location>
</feature>
<dbReference type="InterPro" id="IPR000788">
    <property type="entry name" value="RNR_lg_C"/>
</dbReference>
<dbReference type="AlphaFoldDB" id="A0A658R162"/>
<dbReference type="SUPFAM" id="SSF48168">
    <property type="entry name" value="R1 subunit of ribonucleotide reductase, N-terminal domain"/>
    <property type="match status" value="1"/>
</dbReference>
<gene>
    <name evidence="13" type="ORF">AWB72_04045</name>
</gene>
<dbReference type="NCBIfam" id="NF005544">
    <property type="entry name" value="PRK07207.1"/>
    <property type="match status" value="1"/>
</dbReference>
<dbReference type="GO" id="GO:0009263">
    <property type="term" value="P:deoxyribonucleotide biosynthetic process"/>
    <property type="evidence" value="ECO:0007669"/>
    <property type="project" value="UniProtKB-KW"/>
</dbReference>
<dbReference type="InterPro" id="IPR013346">
    <property type="entry name" value="NrdE_NrdA_C"/>
</dbReference>
<evidence type="ECO:0000256" key="6">
    <source>
        <dbReference type="ARBA" id="ARBA00023116"/>
    </source>
</evidence>
<dbReference type="RefSeq" id="WP_040050529.1">
    <property type="nucleotide sequence ID" value="NZ_FCNV02000009.1"/>
</dbReference>
<evidence type="ECO:0000256" key="5">
    <source>
        <dbReference type="ARBA" id="ARBA00023002"/>
    </source>
</evidence>
<keyword evidence="3 9" id="KW-0547">Nucleotide-binding</keyword>
<dbReference type="EC" id="1.17.4.1" evidence="10"/>
<dbReference type="Pfam" id="PF02867">
    <property type="entry name" value="Ribonuc_red_lgC"/>
    <property type="match status" value="1"/>
</dbReference>
<dbReference type="Pfam" id="PF00317">
    <property type="entry name" value="Ribonuc_red_lgN"/>
    <property type="match status" value="1"/>
</dbReference>
<proteinExistence type="inferred from homology"/>
<name>A0A658R162_9BURK</name>
<protein>
    <recommendedName>
        <fullName evidence="10">Ribonucleoside-diphosphate reductase</fullName>
        <ecNumber evidence="10">1.17.4.1</ecNumber>
    </recommendedName>
</protein>
<dbReference type="Gene3D" id="3.20.70.20">
    <property type="match status" value="1"/>
</dbReference>
<accession>A0A658R162</accession>
<comment type="caution">
    <text evidence="13">The sequence shown here is derived from an EMBL/GenBank/DDBJ whole genome shotgun (WGS) entry which is preliminary data.</text>
</comment>
<evidence type="ECO:0000256" key="2">
    <source>
        <dbReference type="ARBA" id="ARBA00022533"/>
    </source>
</evidence>
<evidence type="ECO:0000256" key="10">
    <source>
        <dbReference type="RuleBase" id="RU003410"/>
    </source>
</evidence>
<dbReference type="InterPro" id="IPR005144">
    <property type="entry name" value="ATP-cone_dom"/>
</dbReference>
<dbReference type="PROSITE" id="PS00089">
    <property type="entry name" value="RIBORED_LARGE"/>
    <property type="match status" value="1"/>
</dbReference>
<keyword evidence="6 10" id="KW-0215">Deoxyribonucleotide synthesis</keyword>
<feature type="domain" description="ATP-cone" evidence="12">
    <location>
        <begin position="39"/>
        <end position="139"/>
    </location>
</feature>
<evidence type="ECO:0000256" key="4">
    <source>
        <dbReference type="ARBA" id="ARBA00022840"/>
    </source>
</evidence>
<keyword evidence="4 9" id="KW-0067">ATP-binding</keyword>
<evidence type="ECO:0000256" key="1">
    <source>
        <dbReference type="ARBA" id="ARBA00010406"/>
    </source>
</evidence>
<keyword evidence="5 10" id="KW-0560">Oxidoreductase</keyword>
<evidence type="ECO:0000256" key="11">
    <source>
        <dbReference type="SAM" id="MobiDB-lite"/>
    </source>
</evidence>
<dbReference type="OrthoDB" id="9762933at2"/>
<dbReference type="GO" id="GO:0005524">
    <property type="term" value="F:ATP binding"/>
    <property type="evidence" value="ECO:0007669"/>
    <property type="project" value="UniProtKB-UniRule"/>
</dbReference>
<dbReference type="SUPFAM" id="SSF51998">
    <property type="entry name" value="PFL-like glycyl radical enzymes"/>
    <property type="match status" value="1"/>
</dbReference>
<reference evidence="13 14" key="1">
    <citation type="submission" date="2016-01" db="EMBL/GenBank/DDBJ databases">
        <authorList>
            <person name="Peeters C."/>
        </authorList>
    </citation>
    <scope>NUCLEOTIDE SEQUENCE [LARGE SCALE GENOMIC DNA]</scope>
    <source>
        <strain evidence="13">LMG 29315</strain>
    </source>
</reference>
<evidence type="ECO:0000256" key="7">
    <source>
        <dbReference type="ARBA" id="ARBA00024942"/>
    </source>
</evidence>
<dbReference type="EMBL" id="FCNV02000009">
    <property type="protein sequence ID" value="SAL39191.1"/>
    <property type="molecule type" value="Genomic_DNA"/>
</dbReference>
<feature type="region of interest" description="Disordered" evidence="11">
    <location>
        <begin position="136"/>
        <end position="158"/>
    </location>
</feature>
<comment type="catalytic activity">
    <reaction evidence="8 10">
        <text>a 2'-deoxyribonucleoside 5'-diphosphate + [thioredoxin]-disulfide + H2O = a ribonucleoside 5'-diphosphate + [thioredoxin]-dithiol</text>
        <dbReference type="Rhea" id="RHEA:23252"/>
        <dbReference type="Rhea" id="RHEA-COMP:10698"/>
        <dbReference type="Rhea" id="RHEA-COMP:10700"/>
        <dbReference type="ChEBI" id="CHEBI:15377"/>
        <dbReference type="ChEBI" id="CHEBI:29950"/>
        <dbReference type="ChEBI" id="CHEBI:50058"/>
        <dbReference type="ChEBI" id="CHEBI:57930"/>
        <dbReference type="ChEBI" id="CHEBI:73316"/>
        <dbReference type="EC" id="1.17.4.1"/>
    </reaction>
</comment>
<dbReference type="Proteomes" id="UP000198263">
    <property type="component" value="Unassembled WGS sequence"/>
</dbReference>
<dbReference type="PANTHER" id="PTHR11573:SF6">
    <property type="entry name" value="RIBONUCLEOSIDE-DIPHOSPHATE REDUCTASE LARGE SUBUNIT"/>
    <property type="match status" value="1"/>
</dbReference>
<evidence type="ECO:0000256" key="9">
    <source>
        <dbReference type="PROSITE-ProRule" id="PRU00492"/>
    </source>
</evidence>
<dbReference type="InterPro" id="IPR008926">
    <property type="entry name" value="RNR_R1-su_N"/>
</dbReference>
<keyword evidence="2" id="KW-0021">Allosteric enzyme</keyword>
<dbReference type="Pfam" id="PF03477">
    <property type="entry name" value="ATP-cone"/>
    <property type="match status" value="1"/>
</dbReference>
<dbReference type="InterPro" id="IPR013509">
    <property type="entry name" value="RNR_lsu_N"/>
</dbReference>
<dbReference type="FunFam" id="3.20.70.20:FF:000009">
    <property type="entry name" value="Ribonucleoside-diphosphate reductase"/>
    <property type="match status" value="1"/>
</dbReference>